<dbReference type="InterPro" id="IPR011009">
    <property type="entry name" value="Kinase-like_dom_sf"/>
</dbReference>
<dbReference type="Proteomes" id="UP000823388">
    <property type="component" value="Chromosome 2K"/>
</dbReference>
<dbReference type="SMART" id="SM00220">
    <property type="entry name" value="S_TKc"/>
    <property type="match status" value="1"/>
</dbReference>
<evidence type="ECO:0000256" key="6">
    <source>
        <dbReference type="ARBA" id="ARBA00022840"/>
    </source>
</evidence>
<dbReference type="InterPro" id="IPR008271">
    <property type="entry name" value="Ser/Thr_kinase_AS"/>
</dbReference>
<comment type="catalytic activity">
    <reaction evidence="8">
        <text>L-seryl-[protein] + ATP = O-phospho-L-seryl-[protein] + ADP + H(+)</text>
        <dbReference type="Rhea" id="RHEA:17989"/>
        <dbReference type="Rhea" id="RHEA-COMP:9863"/>
        <dbReference type="Rhea" id="RHEA-COMP:11604"/>
        <dbReference type="ChEBI" id="CHEBI:15378"/>
        <dbReference type="ChEBI" id="CHEBI:29999"/>
        <dbReference type="ChEBI" id="CHEBI:30616"/>
        <dbReference type="ChEBI" id="CHEBI:83421"/>
        <dbReference type="ChEBI" id="CHEBI:456216"/>
        <dbReference type="EC" id="2.7.11.1"/>
    </reaction>
</comment>
<dbReference type="InterPro" id="IPR000719">
    <property type="entry name" value="Prot_kinase_dom"/>
</dbReference>
<dbReference type="GO" id="GO:0004674">
    <property type="term" value="F:protein serine/threonine kinase activity"/>
    <property type="evidence" value="ECO:0007669"/>
    <property type="project" value="UniProtKB-KW"/>
</dbReference>
<evidence type="ECO:0000259" key="9">
    <source>
        <dbReference type="PROSITE" id="PS50011"/>
    </source>
</evidence>
<organism evidence="10 11">
    <name type="scientific">Panicum virgatum</name>
    <name type="common">Blackwell switchgrass</name>
    <dbReference type="NCBI Taxonomy" id="38727"/>
    <lineage>
        <taxon>Eukaryota</taxon>
        <taxon>Viridiplantae</taxon>
        <taxon>Streptophyta</taxon>
        <taxon>Embryophyta</taxon>
        <taxon>Tracheophyta</taxon>
        <taxon>Spermatophyta</taxon>
        <taxon>Magnoliopsida</taxon>
        <taxon>Liliopsida</taxon>
        <taxon>Poales</taxon>
        <taxon>Poaceae</taxon>
        <taxon>PACMAD clade</taxon>
        <taxon>Panicoideae</taxon>
        <taxon>Panicodae</taxon>
        <taxon>Paniceae</taxon>
        <taxon>Panicinae</taxon>
        <taxon>Panicum</taxon>
        <taxon>Panicum sect. Hiantes</taxon>
    </lineage>
</organism>
<dbReference type="InterPro" id="IPR052059">
    <property type="entry name" value="CR_Ser/Thr_kinase"/>
</dbReference>
<keyword evidence="3" id="KW-0808">Transferase</keyword>
<dbReference type="GO" id="GO:0007166">
    <property type="term" value="P:cell surface receptor signaling pathway"/>
    <property type="evidence" value="ECO:0007669"/>
    <property type="project" value="InterPro"/>
</dbReference>
<keyword evidence="4" id="KW-0547">Nucleotide-binding</keyword>
<dbReference type="Gene3D" id="1.10.510.10">
    <property type="entry name" value="Transferase(Phosphotransferase) domain 1"/>
    <property type="match status" value="1"/>
</dbReference>
<evidence type="ECO:0000256" key="2">
    <source>
        <dbReference type="ARBA" id="ARBA00022527"/>
    </source>
</evidence>
<dbReference type="InterPro" id="IPR059179">
    <property type="entry name" value="MLKL-like_MCAfunc"/>
</dbReference>
<accession>A0A8T0WL75</accession>
<dbReference type="Gene3D" id="3.30.200.20">
    <property type="entry name" value="Phosphorylase Kinase, domain 1"/>
    <property type="match status" value="1"/>
</dbReference>
<dbReference type="PROSITE" id="PS00108">
    <property type="entry name" value="PROTEIN_KINASE_ST"/>
    <property type="match status" value="1"/>
</dbReference>
<dbReference type="Pfam" id="PF00069">
    <property type="entry name" value="Pkinase"/>
    <property type="match status" value="1"/>
</dbReference>
<evidence type="ECO:0000256" key="4">
    <source>
        <dbReference type="ARBA" id="ARBA00022741"/>
    </source>
</evidence>
<dbReference type="SUPFAM" id="SSF56112">
    <property type="entry name" value="Protein kinase-like (PK-like)"/>
    <property type="match status" value="1"/>
</dbReference>
<evidence type="ECO:0000313" key="10">
    <source>
        <dbReference type="EMBL" id="KAG2645944.1"/>
    </source>
</evidence>
<gene>
    <name evidence="10" type="ORF">PVAP13_2KG469000</name>
</gene>
<evidence type="ECO:0000256" key="1">
    <source>
        <dbReference type="ARBA" id="ARBA00012513"/>
    </source>
</evidence>
<comment type="catalytic activity">
    <reaction evidence="7">
        <text>L-threonyl-[protein] + ATP = O-phospho-L-threonyl-[protein] + ADP + H(+)</text>
        <dbReference type="Rhea" id="RHEA:46608"/>
        <dbReference type="Rhea" id="RHEA-COMP:11060"/>
        <dbReference type="Rhea" id="RHEA-COMP:11605"/>
        <dbReference type="ChEBI" id="CHEBI:15378"/>
        <dbReference type="ChEBI" id="CHEBI:30013"/>
        <dbReference type="ChEBI" id="CHEBI:30616"/>
        <dbReference type="ChEBI" id="CHEBI:61977"/>
        <dbReference type="ChEBI" id="CHEBI:456216"/>
        <dbReference type="EC" id="2.7.11.1"/>
    </reaction>
</comment>
<dbReference type="InterPro" id="IPR054000">
    <property type="entry name" value="MLKL_N"/>
</dbReference>
<dbReference type="EMBL" id="CM029039">
    <property type="protein sequence ID" value="KAG2645944.1"/>
    <property type="molecule type" value="Genomic_DNA"/>
</dbReference>
<comment type="caution">
    <text evidence="10">The sequence shown here is derived from an EMBL/GenBank/DDBJ whole genome shotgun (WGS) entry which is preliminary data.</text>
</comment>
<evidence type="ECO:0000313" key="11">
    <source>
        <dbReference type="Proteomes" id="UP000823388"/>
    </source>
</evidence>
<dbReference type="EC" id="2.7.11.1" evidence="1"/>
<evidence type="ECO:0000256" key="7">
    <source>
        <dbReference type="ARBA" id="ARBA00047899"/>
    </source>
</evidence>
<dbReference type="PROSITE" id="PS50011">
    <property type="entry name" value="PROTEIN_KINASE_DOM"/>
    <property type="match status" value="1"/>
</dbReference>
<proteinExistence type="predicted"/>
<dbReference type="Pfam" id="PF22215">
    <property type="entry name" value="MLKL_N"/>
    <property type="match status" value="1"/>
</dbReference>
<keyword evidence="5" id="KW-0418">Kinase</keyword>
<protein>
    <recommendedName>
        <fullName evidence="1">non-specific serine/threonine protein kinase</fullName>
        <ecNumber evidence="1">2.7.11.1</ecNumber>
    </recommendedName>
</protein>
<dbReference type="InterPro" id="IPR036537">
    <property type="entry name" value="Adaptor_Cbl_N_dom_sf"/>
</dbReference>
<evidence type="ECO:0000256" key="3">
    <source>
        <dbReference type="ARBA" id="ARBA00022679"/>
    </source>
</evidence>
<keyword evidence="6" id="KW-0067">ATP-binding</keyword>
<evidence type="ECO:0000256" key="8">
    <source>
        <dbReference type="ARBA" id="ARBA00048679"/>
    </source>
</evidence>
<reference evidence="10" key="1">
    <citation type="submission" date="2020-05" db="EMBL/GenBank/DDBJ databases">
        <title>WGS assembly of Panicum virgatum.</title>
        <authorList>
            <person name="Lovell J.T."/>
            <person name="Jenkins J."/>
            <person name="Shu S."/>
            <person name="Juenger T.E."/>
            <person name="Schmutz J."/>
        </authorList>
    </citation>
    <scope>NUCLEOTIDE SEQUENCE</scope>
    <source>
        <strain evidence="10">AP13</strain>
    </source>
</reference>
<evidence type="ECO:0000256" key="5">
    <source>
        <dbReference type="ARBA" id="ARBA00022777"/>
    </source>
</evidence>
<dbReference type="AlphaFoldDB" id="A0A8T0WL75"/>
<name>A0A8T0WL75_PANVG</name>
<dbReference type="GO" id="GO:0005524">
    <property type="term" value="F:ATP binding"/>
    <property type="evidence" value="ECO:0007669"/>
    <property type="project" value="UniProtKB-KW"/>
</dbReference>
<dbReference type="PANTHER" id="PTHR47973">
    <property type="entry name" value="CYSTEINE-RICH RECEPTOR-LIKE PROTEIN KINASE 3"/>
    <property type="match status" value="1"/>
</dbReference>
<dbReference type="CDD" id="cd21037">
    <property type="entry name" value="MLKL_NTD"/>
    <property type="match status" value="1"/>
</dbReference>
<keyword evidence="11" id="KW-1185">Reference proteome</keyword>
<sequence length="546" mass="61252">MADPVAGVEKIVKLGLAIKEAVDTVRHNEEDCREIRNRVLRLSDILSQLQQTGMMNDSPALGGALGDLEECLHQALELVMACQERSAIRRLVAAGDLSKQLRRVKDDILSKVMLASFAINAHTTIVLLNTQQAGGQPLLRQQEDTRVTETSLNSNYSTNHARSELNGERNNLTGSQAQFAPVLAFKEFKLSELEVATNNFAPENIIGRGGHSTVYKGVLNDGNVVSIKPFLKSPVLSWARSYDIHLLISKLQNKNVVKIMGYVAPEVQTPSFSWVSWFFKWKEHPVTERECFWVEEYVPNGSLDKIIYERQLDWPTLSRIIGGVAQGMHCLHEQGIVHMDMKPSNILLDSDMNPKIVDFGISQVLNDNQVTRDNKLVTSDNGLSDNERIHSDHILRGTMAYIAPEYLADGAVLKKNDVYAFGITLLETVGSIRMFKPPGECRLDEWASAWEDGVIEGLFDSMLYDQSQLTEIKRCVEVGLLCAQRDPANRPIMADVLQMLCGPKRFRGICRCPSEDRLLPILHVLPASFCPVRRVKPQMRYKDEGE</sequence>
<dbReference type="Gene3D" id="1.20.930.20">
    <property type="entry name" value="Adaptor protein Cbl, N-terminal domain"/>
    <property type="match status" value="1"/>
</dbReference>
<keyword evidence="2" id="KW-0723">Serine/threonine-protein kinase</keyword>
<feature type="domain" description="Protein kinase" evidence="9">
    <location>
        <begin position="200"/>
        <end position="506"/>
    </location>
</feature>
<dbReference type="FunFam" id="1.10.510.10:FF:001023">
    <property type="entry name" value="Os07g0541700 protein"/>
    <property type="match status" value="1"/>
</dbReference>